<reference evidence="13 14" key="1">
    <citation type="submission" date="2024-04" db="EMBL/GenBank/DDBJ databases">
        <title>Tritrichomonas musculus Genome.</title>
        <authorList>
            <person name="Alves-Ferreira E."/>
            <person name="Grigg M."/>
            <person name="Lorenzi H."/>
            <person name="Galac M."/>
        </authorList>
    </citation>
    <scope>NUCLEOTIDE SEQUENCE [LARGE SCALE GENOMIC DNA]</scope>
    <source>
        <strain evidence="13 14">EAF2021</strain>
    </source>
</reference>
<evidence type="ECO:0000256" key="3">
    <source>
        <dbReference type="ARBA" id="ARBA00007806"/>
    </source>
</evidence>
<evidence type="ECO:0000256" key="7">
    <source>
        <dbReference type="ARBA" id="ARBA00023180"/>
    </source>
</evidence>
<dbReference type="Proteomes" id="UP001470230">
    <property type="component" value="Unassembled WGS sequence"/>
</dbReference>
<keyword evidence="4" id="KW-0732">Signal</keyword>
<gene>
    <name evidence="13" type="ORF">M9Y10_034038</name>
</gene>
<protein>
    <recommendedName>
        <fullName evidence="9">Glucosidase II subunit alpha</fullName>
    </recommendedName>
</protein>
<feature type="domain" description="Glycoside hydrolase family 31 N-terminal" evidence="12">
    <location>
        <begin position="65"/>
        <end position="266"/>
    </location>
</feature>
<dbReference type="Pfam" id="PF13802">
    <property type="entry name" value="Gal_mutarotas_2"/>
    <property type="match status" value="1"/>
</dbReference>
<dbReference type="SUPFAM" id="SSF51445">
    <property type="entry name" value="(Trans)glycosidases"/>
    <property type="match status" value="1"/>
</dbReference>
<comment type="pathway">
    <text evidence="2">Glycan metabolism; N-glycan metabolism.</text>
</comment>
<dbReference type="Gene3D" id="3.20.20.80">
    <property type="entry name" value="Glycosidases"/>
    <property type="match status" value="1"/>
</dbReference>
<evidence type="ECO:0000256" key="1">
    <source>
        <dbReference type="ARBA" id="ARBA00004240"/>
    </source>
</evidence>
<dbReference type="EMBL" id="JAPFFF010000005">
    <property type="protein sequence ID" value="KAK8889292.1"/>
    <property type="molecule type" value="Genomic_DNA"/>
</dbReference>
<keyword evidence="7" id="KW-0325">Glycoprotein</keyword>
<keyword evidence="8 10" id="KW-0326">Glycosidase</keyword>
<dbReference type="CDD" id="cd14752">
    <property type="entry name" value="GH31_N"/>
    <property type="match status" value="1"/>
</dbReference>
<keyword evidence="5 10" id="KW-0378">Hydrolase</keyword>
<dbReference type="InterPro" id="IPR025887">
    <property type="entry name" value="Glyco_hydro_31_N_dom"/>
</dbReference>
<proteinExistence type="inferred from homology"/>
<dbReference type="Pfam" id="PF01055">
    <property type="entry name" value="Glyco_hydro_31_2nd"/>
    <property type="match status" value="1"/>
</dbReference>
<evidence type="ECO:0000313" key="14">
    <source>
        <dbReference type="Proteomes" id="UP001470230"/>
    </source>
</evidence>
<dbReference type="InterPro" id="IPR000322">
    <property type="entry name" value="Glyco_hydro_31_TIM"/>
</dbReference>
<organism evidence="13 14">
    <name type="scientific">Tritrichomonas musculus</name>
    <dbReference type="NCBI Taxonomy" id="1915356"/>
    <lineage>
        <taxon>Eukaryota</taxon>
        <taxon>Metamonada</taxon>
        <taxon>Parabasalia</taxon>
        <taxon>Tritrichomonadida</taxon>
        <taxon>Tritrichomonadidae</taxon>
        <taxon>Tritrichomonas</taxon>
    </lineage>
</organism>
<evidence type="ECO:0000256" key="8">
    <source>
        <dbReference type="ARBA" id="ARBA00023295"/>
    </source>
</evidence>
<evidence type="ECO:0000313" key="13">
    <source>
        <dbReference type="EMBL" id="KAK8889292.1"/>
    </source>
</evidence>
<evidence type="ECO:0000256" key="10">
    <source>
        <dbReference type="RuleBase" id="RU361185"/>
    </source>
</evidence>
<dbReference type="Gene3D" id="2.60.40.1180">
    <property type="entry name" value="Golgi alpha-mannosidase II"/>
    <property type="match status" value="2"/>
</dbReference>
<dbReference type="InterPro" id="IPR011013">
    <property type="entry name" value="Gal_mutarotase_sf_dom"/>
</dbReference>
<evidence type="ECO:0000256" key="2">
    <source>
        <dbReference type="ARBA" id="ARBA00004833"/>
    </source>
</evidence>
<evidence type="ECO:0000256" key="6">
    <source>
        <dbReference type="ARBA" id="ARBA00022824"/>
    </source>
</evidence>
<dbReference type="PANTHER" id="PTHR22762:SF54">
    <property type="entry name" value="BCDNA.GH04962"/>
    <property type="match status" value="1"/>
</dbReference>
<dbReference type="SUPFAM" id="SSF74650">
    <property type="entry name" value="Galactose mutarotase-like"/>
    <property type="match status" value="1"/>
</dbReference>
<evidence type="ECO:0000259" key="12">
    <source>
        <dbReference type="Pfam" id="PF13802"/>
    </source>
</evidence>
<evidence type="ECO:0000256" key="9">
    <source>
        <dbReference type="ARBA" id="ARBA00042895"/>
    </source>
</evidence>
<evidence type="ECO:0000256" key="5">
    <source>
        <dbReference type="ARBA" id="ARBA00022801"/>
    </source>
</evidence>
<keyword evidence="14" id="KW-1185">Reference proteome</keyword>
<name>A0ABR2KFR6_9EUKA</name>
<comment type="subcellular location">
    <subcellularLocation>
        <location evidence="1">Endoplasmic reticulum</location>
    </subcellularLocation>
</comment>
<dbReference type="InterPro" id="IPR017853">
    <property type="entry name" value="GH"/>
</dbReference>
<sequence length="875" mass="99954">MDQNRIKENFTFRKPLDQRFYRENYNKHSHWCLGSSIQINQTTFISDLLIFEKNESQPSPSGLLLQIYGLSTGGIRIRIDPIEKEKYERYDVSKEETIIFQSKLGSRVNIESSNQPDSNEITLTFPGNVYLIIQKDPFKIALKEDNRKTVEVNSFGQLLFEHGNKPVPNERHHFVHNDPIPQGASAVGVDFYFPSKDARLSGLPERASPLTLRDTKDEEPLRLFNSDSNKYEANNPVHLYGSVPLVFCHSPTVFCGLFWINASDTYASIRTMDSSNSNSVNNADEDVVNVEGKKISFVSETGFVDFVIFTGNFDSVLDSYSNLTGRPFMPPLFSFGYHQCKWGYLSQDEVESVMKGLDEFAIPYDAIWLDVDHLKKYSPFEVDEKNFPHLDQLCIELEKDKRHLVRLSDPHFPTRNSHKQYSECISHSDFYMKESNGKPYKGFCWPGRCIWPDFLNPQCRKWYSEQFVGTQPLNVHIWNDMNEPTIFMSDQFTFPKNVVHYNGTESRATHNIYGVLNTSATYSGCIANNQRAFILTRSFWSASQRYAFVWTGDNTASDAHMKISIDMILSLGLCGIPFVGADVGGFFGSPDHIFIAHWLRLASYTYPFFREHCVRTSERREPFLFKGKALDIAKEAINDRYKLISFWYTQAYLAHQTGLPITKPLWSIFPEIDRFHDNEISNNNNNGLPVVVGDSLLVNYNDPLLPPGRWFYLWNGQEKKSVVESSSNVDVCPFIESDDFVLLRGGKIVPVHNEIAKSAELTVKKPLTLIVAVDENKKAEGELFIDDGFSFNKGCVHRLFKYIDGVLTSQSVVVDGEEQAPEEIGNLLINQVRIYGVNHPASVDDGVDYVYENNILTLNNVNCQISKDLTIKINF</sequence>
<dbReference type="PANTHER" id="PTHR22762">
    <property type="entry name" value="ALPHA-GLUCOSIDASE"/>
    <property type="match status" value="1"/>
</dbReference>
<accession>A0ABR2KFR6</accession>
<evidence type="ECO:0000256" key="4">
    <source>
        <dbReference type="ARBA" id="ARBA00022729"/>
    </source>
</evidence>
<keyword evidence="6" id="KW-0256">Endoplasmic reticulum</keyword>
<comment type="similarity">
    <text evidence="3 10">Belongs to the glycosyl hydrolase 31 family.</text>
</comment>
<dbReference type="InterPro" id="IPR013780">
    <property type="entry name" value="Glyco_hydro_b"/>
</dbReference>
<evidence type="ECO:0000259" key="11">
    <source>
        <dbReference type="Pfam" id="PF01055"/>
    </source>
</evidence>
<dbReference type="Gene3D" id="2.60.40.1760">
    <property type="entry name" value="glycosyl hydrolase (family 31)"/>
    <property type="match status" value="1"/>
</dbReference>
<feature type="domain" description="Glycoside hydrolase family 31 TIM barrel" evidence="11">
    <location>
        <begin position="327"/>
        <end position="650"/>
    </location>
</feature>
<comment type="caution">
    <text evidence="13">The sequence shown here is derived from an EMBL/GenBank/DDBJ whole genome shotgun (WGS) entry which is preliminary data.</text>
</comment>